<dbReference type="Proteomes" id="UP001291309">
    <property type="component" value="Unassembled WGS sequence"/>
</dbReference>
<evidence type="ECO:0000256" key="1">
    <source>
        <dbReference type="ARBA" id="ARBA00001933"/>
    </source>
</evidence>
<proteinExistence type="inferred from homology"/>
<evidence type="ECO:0000256" key="2">
    <source>
        <dbReference type="ARBA" id="ARBA00022793"/>
    </source>
</evidence>
<protein>
    <submittedName>
        <fullName evidence="8">Alanine racemase</fullName>
        <ecNumber evidence="8">5.1.1.1</ecNumber>
    </submittedName>
</protein>
<dbReference type="GO" id="GO:0008784">
    <property type="term" value="F:alanine racemase activity"/>
    <property type="evidence" value="ECO:0007669"/>
    <property type="project" value="UniProtKB-EC"/>
</dbReference>
<keyword evidence="8" id="KW-0413">Isomerase</keyword>
<dbReference type="InterPro" id="IPR022643">
    <property type="entry name" value="De-COase2_C"/>
</dbReference>
<dbReference type="RefSeq" id="WP_321549721.1">
    <property type="nucleotide sequence ID" value="NZ_JAXIVS010000013.1"/>
</dbReference>
<evidence type="ECO:0000313" key="9">
    <source>
        <dbReference type="Proteomes" id="UP001291309"/>
    </source>
</evidence>
<dbReference type="Pfam" id="PF00278">
    <property type="entry name" value="Orn_DAP_Arg_deC"/>
    <property type="match status" value="1"/>
</dbReference>
<dbReference type="PROSITE" id="PS00879">
    <property type="entry name" value="ODR_DC_2_2"/>
    <property type="match status" value="1"/>
</dbReference>
<dbReference type="EC" id="5.1.1.1" evidence="8"/>
<sequence>MSVREPSAERAALLVERYGSPLYVYDAERVRAAYRDFAAAFPYAPVDFHYAIVCNKNRHLVRLLHSLGAGIHANTPGDAFAALSAGVPAHRIVYSGTNLDAADLDYILSRGIRLNLDSVDQLRDFAARSPGGAVGLRLLVDEPSRPNRIGVDPAELPEALAIARAAGVRLIGLHMYAGTNNRSLERFLACFERMVAASALLPDLEELDVGGGFGVPYRDGQEPLELPTLGREVARRMEALSTSRGRRIRLVVEPGRILVAEAGSLLVKVISVKERGGRRYIGVDTTVGNVVVESVYYPHHRVEALSPRSAPLELPTDVCGNTTHSRDFLARDCRLPPLAPGDLLALRDVGAYGYAMSSHFLNRPRPAEVVLEQGQDILTTRRETFADLLATQVDA</sequence>
<keyword evidence="9" id="KW-1185">Reference proteome</keyword>
<dbReference type="EMBL" id="JAXIVS010000013">
    <property type="protein sequence ID" value="MDY7231009.1"/>
    <property type="molecule type" value="Genomic_DNA"/>
</dbReference>
<comment type="caution">
    <text evidence="8">The sequence shown here is derived from an EMBL/GenBank/DDBJ whole genome shotgun (WGS) entry which is preliminary data.</text>
</comment>
<keyword evidence="4" id="KW-0456">Lyase</keyword>
<feature type="domain" description="Orn/DAP/Arg decarboxylase 2 N-terminal" evidence="7">
    <location>
        <begin position="29"/>
        <end position="260"/>
    </location>
</feature>
<name>A0ABU5HD43_9BACT</name>
<keyword evidence="3" id="KW-0663">Pyridoxal phosphate</keyword>
<dbReference type="Gene3D" id="2.40.37.10">
    <property type="entry name" value="Lyase, Ornithine Decarboxylase, Chain A, domain 1"/>
    <property type="match status" value="1"/>
</dbReference>
<evidence type="ECO:0000313" key="8">
    <source>
        <dbReference type="EMBL" id="MDY7231009.1"/>
    </source>
</evidence>
<dbReference type="InterPro" id="IPR022644">
    <property type="entry name" value="De-COase2_N"/>
</dbReference>
<evidence type="ECO:0000256" key="5">
    <source>
        <dbReference type="RuleBase" id="RU003737"/>
    </source>
</evidence>
<evidence type="ECO:0000256" key="4">
    <source>
        <dbReference type="ARBA" id="ARBA00023239"/>
    </source>
</evidence>
<organism evidence="8 9">
    <name type="scientific">Hyalangium rubrum</name>
    <dbReference type="NCBI Taxonomy" id="3103134"/>
    <lineage>
        <taxon>Bacteria</taxon>
        <taxon>Pseudomonadati</taxon>
        <taxon>Myxococcota</taxon>
        <taxon>Myxococcia</taxon>
        <taxon>Myxococcales</taxon>
        <taxon>Cystobacterineae</taxon>
        <taxon>Archangiaceae</taxon>
        <taxon>Hyalangium</taxon>
    </lineage>
</organism>
<evidence type="ECO:0000256" key="3">
    <source>
        <dbReference type="ARBA" id="ARBA00022898"/>
    </source>
</evidence>
<dbReference type="PRINTS" id="PR01181">
    <property type="entry name" value="DAPDCRBXLASE"/>
</dbReference>
<dbReference type="InterPro" id="IPR000183">
    <property type="entry name" value="Orn/DAP/Arg_de-COase"/>
</dbReference>
<dbReference type="InterPro" id="IPR009006">
    <property type="entry name" value="Ala_racemase/Decarboxylase_C"/>
</dbReference>
<dbReference type="PANTHER" id="PTHR43727:SF2">
    <property type="entry name" value="GROUP IV DECARBOXYLASE"/>
    <property type="match status" value="1"/>
</dbReference>
<accession>A0ABU5HD43</accession>
<comment type="cofactor">
    <cofactor evidence="1">
        <name>pyridoxal 5'-phosphate</name>
        <dbReference type="ChEBI" id="CHEBI:597326"/>
    </cofactor>
</comment>
<dbReference type="InterPro" id="IPR022657">
    <property type="entry name" value="De-COase2_CS"/>
</dbReference>
<keyword evidence="2" id="KW-0210">Decarboxylase</keyword>
<dbReference type="PANTHER" id="PTHR43727">
    <property type="entry name" value="DIAMINOPIMELATE DECARBOXYLASE"/>
    <property type="match status" value="1"/>
</dbReference>
<dbReference type="PRINTS" id="PR01179">
    <property type="entry name" value="ODADCRBXLASE"/>
</dbReference>
<dbReference type="SUPFAM" id="SSF51419">
    <property type="entry name" value="PLP-binding barrel"/>
    <property type="match status" value="1"/>
</dbReference>
<feature type="domain" description="Orn/DAP/Arg decarboxylase 2 C-terminal" evidence="6">
    <location>
        <begin position="22"/>
        <end position="350"/>
    </location>
</feature>
<dbReference type="InterPro" id="IPR029066">
    <property type="entry name" value="PLP-binding_barrel"/>
</dbReference>
<dbReference type="Pfam" id="PF02784">
    <property type="entry name" value="Orn_Arg_deC_N"/>
    <property type="match status" value="1"/>
</dbReference>
<dbReference type="Gene3D" id="3.20.20.10">
    <property type="entry name" value="Alanine racemase"/>
    <property type="match status" value="1"/>
</dbReference>
<dbReference type="SUPFAM" id="SSF50621">
    <property type="entry name" value="Alanine racemase C-terminal domain-like"/>
    <property type="match status" value="1"/>
</dbReference>
<reference evidence="8 9" key="1">
    <citation type="submission" date="2023-12" db="EMBL/GenBank/DDBJ databases">
        <title>the genome sequence of Hyalangium sp. s54d21.</title>
        <authorList>
            <person name="Zhang X."/>
        </authorList>
    </citation>
    <scope>NUCLEOTIDE SEQUENCE [LARGE SCALE GENOMIC DNA]</scope>
    <source>
        <strain evidence="9">s54d21</strain>
    </source>
</reference>
<comment type="similarity">
    <text evidence="5">Belongs to the Orn/Lys/Arg decarboxylase class-II family.</text>
</comment>
<evidence type="ECO:0000259" key="6">
    <source>
        <dbReference type="Pfam" id="PF00278"/>
    </source>
</evidence>
<gene>
    <name evidence="8" type="ORF">SYV04_31770</name>
</gene>
<dbReference type="InterPro" id="IPR002986">
    <property type="entry name" value="DAP_deCOOHase_LysA"/>
</dbReference>
<evidence type="ECO:0000259" key="7">
    <source>
        <dbReference type="Pfam" id="PF02784"/>
    </source>
</evidence>